<evidence type="ECO:0000256" key="1">
    <source>
        <dbReference type="ARBA" id="ARBA00006534"/>
    </source>
</evidence>
<dbReference type="GO" id="GO:0006508">
    <property type="term" value="P:proteolysis"/>
    <property type="evidence" value="ECO:0007669"/>
    <property type="project" value="UniProtKB-KW"/>
</dbReference>
<dbReference type="Proteomes" id="UP000288587">
    <property type="component" value="Unassembled WGS sequence"/>
</dbReference>
<organism evidence="6 7">
    <name type="scientific">Inhella crocodyli</name>
    <dbReference type="NCBI Taxonomy" id="2499851"/>
    <lineage>
        <taxon>Bacteria</taxon>
        <taxon>Pseudomonadati</taxon>
        <taxon>Pseudomonadota</taxon>
        <taxon>Betaproteobacteria</taxon>
        <taxon>Burkholderiales</taxon>
        <taxon>Sphaerotilaceae</taxon>
        <taxon>Inhella</taxon>
    </lineage>
</organism>
<feature type="chain" id="PRO_5018665243" evidence="5">
    <location>
        <begin position="23"/>
        <end position="452"/>
    </location>
</feature>
<dbReference type="RefSeq" id="WP_127681164.1">
    <property type="nucleotide sequence ID" value="NZ_SACM01000001.1"/>
</dbReference>
<accession>A0A3S2UKF9</accession>
<keyword evidence="5" id="KW-0732">Signal</keyword>
<keyword evidence="7" id="KW-1185">Reference proteome</keyword>
<keyword evidence="4" id="KW-0720">Serine protease</keyword>
<dbReference type="Pfam" id="PF03575">
    <property type="entry name" value="Peptidase_S51"/>
    <property type="match status" value="1"/>
</dbReference>
<reference evidence="6 7" key="1">
    <citation type="submission" date="2019-01" db="EMBL/GenBank/DDBJ databases">
        <authorList>
            <person name="Chen W.-M."/>
        </authorList>
    </citation>
    <scope>NUCLEOTIDE SEQUENCE [LARGE SCALE GENOMIC DNA]</scope>
    <source>
        <strain evidence="6 7">CCP-18</strain>
    </source>
</reference>
<evidence type="ECO:0000256" key="5">
    <source>
        <dbReference type="SAM" id="SignalP"/>
    </source>
</evidence>
<dbReference type="InterPro" id="IPR005320">
    <property type="entry name" value="Peptidase_S51"/>
</dbReference>
<evidence type="ECO:0000256" key="4">
    <source>
        <dbReference type="ARBA" id="ARBA00022825"/>
    </source>
</evidence>
<evidence type="ECO:0000256" key="2">
    <source>
        <dbReference type="ARBA" id="ARBA00022670"/>
    </source>
</evidence>
<sequence length="452" mass="47670">MPLNRVLIGFALAATVSNAALAQDTAPRKPGVVVAIGGALKVDNAPVWSRLVQEAGGPGAKFAVLATASDNPERSGARTAQALNQAGAVAEVIPLSPKWKGVDWQALRDEPALAAKVAGMQGVFFTGGAQELITSTLQPGGRPTAVLQAVRQVLAQGGVVAGTSAGAAIMSEWMFRDAQDALSVLKGRLREGLEIDRGLGFVGPDLFIDQHFLKRGRIGRIVPVMQAKGYRWGLGVEENSAALIRGTHIEVIGARGALLVDLSQARHNPKLGAFNVQGAQLSFLDRGDRHDLATGVTTPAADKRTGPIDPSSPQFKPFFQRASFYPDMLGDNTIANAMAQLVDSPDAELRGLAFNGRALLGLRGGAAAQGGSATEIERTEGRLGADRGSPSVDDFLPDLGFEFRLYKGPGTFGYFTGAWGGEDYTVLRVYMDITPVRLRNPLYQPLTAAPAP</sequence>
<protein>
    <submittedName>
        <fullName evidence="6">Cyanophycinase</fullName>
    </submittedName>
</protein>
<feature type="signal peptide" evidence="5">
    <location>
        <begin position="1"/>
        <end position="22"/>
    </location>
</feature>
<dbReference type="CDD" id="cd03145">
    <property type="entry name" value="GAT1_cyanophycinase"/>
    <property type="match status" value="1"/>
</dbReference>
<evidence type="ECO:0000256" key="3">
    <source>
        <dbReference type="ARBA" id="ARBA00022801"/>
    </source>
</evidence>
<dbReference type="Gene3D" id="3.40.50.880">
    <property type="match status" value="1"/>
</dbReference>
<dbReference type="SUPFAM" id="SSF52317">
    <property type="entry name" value="Class I glutamine amidotransferase-like"/>
    <property type="match status" value="1"/>
</dbReference>
<name>A0A3S2UKF9_9BURK</name>
<dbReference type="PANTHER" id="PTHR36175">
    <property type="entry name" value="CYANOPHYCINASE"/>
    <property type="match status" value="1"/>
</dbReference>
<dbReference type="InterPro" id="IPR029062">
    <property type="entry name" value="Class_I_gatase-like"/>
</dbReference>
<comment type="caution">
    <text evidence="6">The sequence shown here is derived from an EMBL/GenBank/DDBJ whole genome shotgun (WGS) entry which is preliminary data.</text>
</comment>
<dbReference type="EMBL" id="SACM01000001">
    <property type="protein sequence ID" value="RVT88221.1"/>
    <property type="molecule type" value="Genomic_DNA"/>
</dbReference>
<comment type="similarity">
    <text evidence="1">Belongs to the peptidase S51 family.</text>
</comment>
<proteinExistence type="inferred from homology"/>
<dbReference type="AlphaFoldDB" id="A0A3S2UKF9"/>
<evidence type="ECO:0000313" key="6">
    <source>
        <dbReference type="EMBL" id="RVT88221.1"/>
    </source>
</evidence>
<gene>
    <name evidence="6" type="ORF">EOD73_04270</name>
</gene>
<dbReference type="PANTHER" id="PTHR36175:SF1">
    <property type="entry name" value="CYANOPHYCINASE"/>
    <property type="match status" value="1"/>
</dbReference>
<keyword evidence="2" id="KW-0645">Protease</keyword>
<keyword evidence="3" id="KW-0378">Hydrolase</keyword>
<dbReference type="GO" id="GO:0008236">
    <property type="term" value="F:serine-type peptidase activity"/>
    <property type="evidence" value="ECO:0007669"/>
    <property type="project" value="UniProtKB-KW"/>
</dbReference>
<dbReference type="OrthoDB" id="9799980at2"/>
<evidence type="ECO:0000313" key="7">
    <source>
        <dbReference type="Proteomes" id="UP000288587"/>
    </source>
</evidence>